<name>A0A1R0GQK6_9FUNG</name>
<dbReference type="AlphaFoldDB" id="A0A1R0GQK6"/>
<evidence type="ECO:0008006" key="5">
    <source>
        <dbReference type="Google" id="ProtNLM"/>
    </source>
</evidence>
<comment type="caution">
    <text evidence="3">The sequence shown here is derived from an EMBL/GenBank/DDBJ whole genome shotgun (WGS) entry which is preliminary data.</text>
</comment>
<evidence type="ECO:0000313" key="3">
    <source>
        <dbReference type="EMBL" id="OLY79177.1"/>
    </source>
</evidence>
<feature type="region of interest" description="Disordered" evidence="2">
    <location>
        <begin position="97"/>
        <end position="163"/>
    </location>
</feature>
<feature type="coiled-coil region" evidence="1">
    <location>
        <begin position="615"/>
        <end position="642"/>
    </location>
</feature>
<dbReference type="OrthoDB" id="10687406at2759"/>
<dbReference type="EMBL" id="LSSL01004849">
    <property type="protein sequence ID" value="OLY79177.1"/>
    <property type="molecule type" value="Genomic_DNA"/>
</dbReference>
<dbReference type="STRING" id="133383.A0A1R0GQK6"/>
<feature type="region of interest" description="Disordered" evidence="2">
    <location>
        <begin position="670"/>
        <end position="706"/>
    </location>
</feature>
<sequence length="706" mass="77345">METPEKFHERSDDSSLWDFDVPKNFDFVNTPGPDTDKWFGKFVLNINAPSGSSAYSWPFCVAFLLISIYLCERFAAALSPPFLIEPRKDTPFKIRSEWQEESDEESDSTNAHDSGYGDESGSGNISSETSSQNTDLKRTVSGQTAGNAVPASPKSRNSLAPAASPGIKEISRIALPNISKAEETRLQDLLNEYRKRSDPRVESAAGSVSSSSSSNLIRGAASRFDFASSGGGDSGTGKALPHKSEISVMTTGSGDTLKKFASPLGRLKKRLRIERHSLTPFSRKTLPTLNNPDSKTALNHFILADATKDMNSGKNAFDLTETQEAKVEIVDGWKVVDTPKKSALKSALKPRRIADSHSSDDLLSLDNSKNSITDEVYEAGIEKNSDMSTLSQSAKKRPLSGLKSNKNLKSIKKVGFSNDTVLINGGVEPRTPASAEKEAFNDLLEFDLMSSKSPIGKTTTSSFIQRLETVNKMSPFAKNNKKRGLEPDEEKAISGNSNGHNKSKKQKSSKLTVPVQLKFKTDVRKRRNKLSSGAEGRELSKNKPSLVSNSNLEKQKTNSHSLSENSSFSKPKTPGRAEAYARKVAKLGGNWTTKPKAKLEVTKPVPFEFKTDMYAERKLARLKALIKEIEEREKEQRKFKAQPIPDYTDWIQLGDREAGACVLPRAISQTGGTEIGGRRSDAFPRAANSSIDDIPIHATAERQASN</sequence>
<evidence type="ECO:0000313" key="4">
    <source>
        <dbReference type="Proteomes" id="UP000187455"/>
    </source>
</evidence>
<keyword evidence="4" id="KW-1185">Reference proteome</keyword>
<feature type="compositionally biased region" description="Low complexity" evidence="2">
    <location>
        <begin position="559"/>
        <end position="569"/>
    </location>
</feature>
<keyword evidence="1" id="KW-0175">Coiled coil</keyword>
<evidence type="ECO:0000256" key="1">
    <source>
        <dbReference type="SAM" id="Coils"/>
    </source>
</evidence>
<feature type="compositionally biased region" description="Low complexity" evidence="2">
    <location>
        <begin position="119"/>
        <end position="131"/>
    </location>
</feature>
<accession>A0A1R0GQK6</accession>
<proteinExistence type="predicted"/>
<feature type="region of interest" description="Disordered" evidence="2">
    <location>
        <begin position="474"/>
        <end position="576"/>
    </location>
</feature>
<protein>
    <recommendedName>
        <fullName evidence="5">TPX2 C-terminal domain-containing protein</fullName>
    </recommendedName>
</protein>
<reference evidence="3 4" key="1">
    <citation type="journal article" date="2016" name="Mol. Biol. Evol.">
        <title>Genome-Wide Survey of Gut Fungi (Harpellales) Reveals the First Horizontally Transferred Ubiquitin Gene from a Mosquito Host.</title>
        <authorList>
            <person name="Wang Y."/>
            <person name="White M.M."/>
            <person name="Kvist S."/>
            <person name="Moncalvo J.M."/>
        </authorList>
    </citation>
    <scope>NUCLEOTIDE SEQUENCE [LARGE SCALE GENOMIC DNA]</scope>
    <source>
        <strain evidence="3 4">ALG-7-W6</strain>
    </source>
</reference>
<feature type="compositionally biased region" description="Basic and acidic residues" evidence="2">
    <location>
        <begin position="483"/>
        <end position="492"/>
    </location>
</feature>
<organism evidence="3 4">
    <name type="scientific">Smittium mucronatum</name>
    <dbReference type="NCBI Taxonomy" id="133383"/>
    <lineage>
        <taxon>Eukaryota</taxon>
        <taxon>Fungi</taxon>
        <taxon>Fungi incertae sedis</taxon>
        <taxon>Zoopagomycota</taxon>
        <taxon>Kickxellomycotina</taxon>
        <taxon>Harpellomycetes</taxon>
        <taxon>Harpellales</taxon>
        <taxon>Legeriomycetaceae</taxon>
        <taxon>Smittium</taxon>
    </lineage>
</organism>
<feature type="compositionally biased region" description="Polar residues" evidence="2">
    <location>
        <begin position="542"/>
        <end position="552"/>
    </location>
</feature>
<evidence type="ECO:0000256" key="2">
    <source>
        <dbReference type="SAM" id="MobiDB-lite"/>
    </source>
</evidence>
<dbReference type="Proteomes" id="UP000187455">
    <property type="component" value="Unassembled WGS sequence"/>
</dbReference>
<gene>
    <name evidence="3" type="ORF">AYI68_g6763</name>
</gene>